<keyword evidence="3" id="KW-1185">Reference proteome</keyword>
<dbReference type="EMBL" id="CM017701">
    <property type="protein sequence ID" value="TYG83010.1"/>
    <property type="molecule type" value="Genomic_DNA"/>
</dbReference>
<keyword evidence="1" id="KW-0812">Transmembrane</keyword>
<keyword evidence="1" id="KW-1133">Transmembrane helix</keyword>
<organism evidence="2 3">
    <name type="scientific">Gossypium darwinii</name>
    <name type="common">Darwin's cotton</name>
    <name type="synonym">Gossypium barbadense var. darwinii</name>
    <dbReference type="NCBI Taxonomy" id="34276"/>
    <lineage>
        <taxon>Eukaryota</taxon>
        <taxon>Viridiplantae</taxon>
        <taxon>Streptophyta</taxon>
        <taxon>Embryophyta</taxon>
        <taxon>Tracheophyta</taxon>
        <taxon>Spermatophyta</taxon>
        <taxon>Magnoliopsida</taxon>
        <taxon>eudicotyledons</taxon>
        <taxon>Gunneridae</taxon>
        <taxon>Pentapetalae</taxon>
        <taxon>rosids</taxon>
        <taxon>malvids</taxon>
        <taxon>Malvales</taxon>
        <taxon>Malvaceae</taxon>
        <taxon>Malvoideae</taxon>
        <taxon>Gossypium</taxon>
    </lineage>
</organism>
<reference evidence="2 3" key="1">
    <citation type="submission" date="2019-06" db="EMBL/GenBank/DDBJ databases">
        <title>WGS assembly of Gossypium darwinii.</title>
        <authorList>
            <person name="Chen Z.J."/>
            <person name="Sreedasyam A."/>
            <person name="Ando A."/>
            <person name="Song Q."/>
            <person name="De L."/>
            <person name="Hulse-Kemp A."/>
            <person name="Ding M."/>
            <person name="Ye W."/>
            <person name="Kirkbride R."/>
            <person name="Jenkins J."/>
            <person name="Plott C."/>
            <person name="Lovell J."/>
            <person name="Lin Y.-M."/>
            <person name="Vaughn R."/>
            <person name="Liu B."/>
            <person name="Li W."/>
            <person name="Simpson S."/>
            <person name="Scheffler B."/>
            <person name="Saski C."/>
            <person name="Grover C."/>
            <person name="Hu G."/>
            <person name="Conover J."/>
            <person name="Carlson J."/>
            <person name="Shu S."/>
            <person name="Boston L."/>
            <person name="Williams M."/>
            <person name="Peterson D."/>
            <person name="Mcgee K."/>
            <person name="Jones D."/>
            <person name="Wendel J."/>
            <person name="Stelly D."/>
            <person name="Grimwood J."/>
            <person name="Schmutz J."/>
        </authorList>
    </citation>
    <scope>NUCLEOTIDE SEQUENCE [LARGE SCALE GENOMIC DNA]</scope>
    <source>
        <strain evidence="2">1808015.09</strain>
    </source>
</reference>
<dbReference type="UniPathway" id="UPA00196"/>
<evidence type="ECO:0000256" key="1">
    <source>
        <dbReference type="RuleBase" id="RU367138"/>
    </source>
</evidence>
<comment type="similarity">
    <text evidence="1">Belongs to the PIGG/PIGN/PIGO family. PIGN subfamily.</text>
</comment>
<dbReference type="EC" id="2.-.-.-" evidence="1"/>
<dbReference type="AlphaFoldDB" id="A0A5D2DPK4"/>
<accession>A0A5D2DPK4</accession>
<feature type="transmembrane region" description="Helical" evidence="1">
    <location>
        <begin position="64"/>
        <end position="86"/>
    </location>
</feature>
<proteinExistence type="inferred from homology"/>
<dbReference type="GO" id="GO:0006506">
    <property type="term" value="P:GPI anchor biosynthetic process"/>
    <property type="evidence" value="ECO:0007669"/>
    <property type="project" value="UniProtKB-UniPathway"/>
</dbReference>
<comment type="pathway">
    <text evidence="1">Glycolipid biosynthesis; glycosylphosphatidylinositol-anchor biosynthesis.</text>
</comment>
<dbReference type="PANTHER" id="PTHR12250">
    <property type="entry name" value="PHOSPHATIDYLINOSITOL GLYCAN, CLASS N"/>
    <property type="match status" value="1"/>
</dbReference>
<comment type="subcellular location">
    <subcellularLocation>
        <location evidence="1">Endoplasmic reticulum membrane</location>
        <topology evidence="1">Multi-pass membrane protein</topology>
    </subcellularLocation>
</comment>
<gene>
    <name evidence="2" type="ORF">ES288_D01G134800v1</name>
</gene>
<dbReference type="GO" id="GO:0051377">
    <property type="term" value="F:mannose-ethanolamine phosphotransferase activity"/>
    <property type="evidence" value="ECO:0007669"/>
    <property type="project" value="UniProtKB-UniRule"/>
</dbReference>
<keyword evidence="1" id="KW-0472">Membrane</keyword>
<sequence>METLQEFFNQIQTLYCVSPNFFFTLRETKVTKKVDIDGILGNQDSKLGKPSIPRRRKWVKRRETWLVILVVILHAVYMLSIFDIYFKTPIVHGMDLVSPRFSPSAKRLVLLVVDGLRADKFFEPDLEGNFRAPFLRNVIKNQSRSLGSISCSASNGVKAWTCCYNCSIIRTGMPNLFWII</sequence>
<dbReference type="GO" id="GO:0005789">
    <property type="term" value="C:endoplasmic reticulum membrane"/>
    <property type="evidence" value="ECO:0007669"/>
    <property type="project" value="UniProtKB-SubCell"/>
</dbReference>
<comment type="caution">
    <text evidence="1">Lacks conserved residue(s) required for the propagation of feature annotation.</text>
</comment>
<dbReference type="PANTHER" id="PTHR12250:SF0">
    <property type="entry name" value="GPI ETHANOLAMINE PHOSPHATE TRANSFERASE 1"/>
    <property type="match status" value="1"/>
</dbReference>
<keyword evidence="1" id="KW-0256">Endoplasmic reticulum</keyword>
<name>A0A5D2DPK4_GOSDA</name>
<keyword evidence="1" id="KW-0337">GPI-anchor biosynthesis</keyword>
<dbReference type="InterPro" id="IPR007070">
    <property type="entry name" value="GPI_EtnP_transferase_1"/>
</dbReference>
<comment type="function">
    <text evidence="1">Ethanolamine phosphate transferase involved in glycosylphosphatidylinositol-anchor biosynthesis. Transfers ethanolamine phosphate to the first alpha-1,4-linked mannose of the glycosylphosphatidylinositol precursor of GPI-anchor.</text>
</comment>
<protein>
    <recommendedName>
        <fullName evidence="1">GPI ethanolamine phosphate transferase 1</fullName>
        <ecNumber evidence="1">2.-.-.-</ecNumber>
    </recommendedName>
</protein>
<dbReference type="Proteomes" id="UP000323506">
    <property type="component" value="Chromosome D01"/>
</dbReference>
<evidence type="ECO:0000313" key="3">
    <source>
        <dbReference type="Proteomes" id="UP000323506"/>
    </source>
</evidence>
<keyword evidence="1" id="KW-0808">Transferase</keyword>
<evidence type="ECO:0000313" key="2">
    <source>
        <dbReference type="EMBL" id="TYG83010.1"/>
    </source>
</evidence>